<feature type="compositionally biased region" description="Polar residues" evidence="7">
    <location>
        <begin position="723"/>
        <end position="741"/>
    </location>
</feature>
<dbReference type="Pfam" id="PF14703">
    <property type="entry name" value="PHM7_cyt"/>
    <property type="match status" value="1"/>
</dbReference>
<feature type="domain" description="CSC1/OSCA1-like 7TM region" evidence="9">
    <location>
        <begin position="499"/>
        <end position="656"/>
    </location>
</feature>
<dbReference type="PANTHER" id="PTHR13018">
    <property type="entry name" value="PROBABLE MEMBRANE PROTEIN DUF221-RELATED"/>
    <property type="match status" value="1"/>
</dbReference>
<evidence type="ECO:0000256" key="7">
    <source>
        <dbReference type="SAM" id="MobiDB-lite"/>
    </source>
</evidence>
<evidence type="ECO:0000256" key="1">
    <source>
        <dbReference type="ARBA" id="ARBA00004141"/>
    </source>
</evidence>
<dbReference type="InterPro" id="IPR003864">
    <property type="entry name" value="CSC1/OSCA1-like_7TM"/>
</dbReference>
<evidence type="ECO:0000256" key="3">
    <source>
        <dbReference type="ARBA" id="ARBA00022448"/>
    </source>
</evidence>
<evidence type="ECO:0000313" key="13">
    <source>
        <dbReference type="Proteomes" id="UP000789831"/>
    </source>
</evidence>
<feature type="compositionally biased region" description="Acidic residues" evidence="7">
    <location>
        <begin position="965"/>
        <end position="975"/>
    </location>
</feature>
<evidence type="ECO:0000256" key="4">
    <source>
        <dbReference type="ARBA" id="ARBA00022692"/>
    </source>
</evidence>
<keyword evidence="5 8" id="KW-1133">Transmembrane helix</keyword>
<dbReference type="Proteomes" id="UP000789831">
    <property type="component" value="Unassembled WGS sequence"/>
</dbReference>
<feature type="compositionally biased region" description="Polar residues" evidence="7">
    <location>
        <begin position="922"/>
        <end position="952"/>
    </location>
</feature>
<keyword evidence="6 8" id="KW-0472">Membrane</keyword>
<gene>
    <name evidence="12" type="ORF">AGERDE_LOCUS453</name>
</gene>
<feature type="domain" description="CSC1/OSCA1-like N-terminal transmembrane" evidence="10">
    <location>
        <begin position="36"/>
        <end position="190"/>
    </location>
</feature>
<dbReference type="EMBL" id="CAJVPL010000022">
    <property type="protein sequence ID" value="CAG8434972.1"/>
    <property type="molecule type" value="Genomic_DNA"/>
</dbReference>
<proteinExistence type="inferred from homology"/>
<feature type="transmembrane region" description="Helical" evidence="8">
    <location>
        <begin position="574"/>
        <end position="594"/>
    </location>
</feature>
<feature type="transmembrane region" description="Helical" evidence="8">
    <location>
        <begin position="663"/>
        <end position="687"/>
    </location>
</feature>
<feature type="transmembrane region" description="Helical" evidence="8">
    <location>
        <begin position="123"/>
        <end position="141"/>
    </location>
</feature>
<feature type="transmembrane region" description="Helical" evidence="8">
    <location>
        <begin position="170"/>
        <end position="190"/>
    </location>
</feature>
<organism evidence="12 13">
    <name type="scientific">Ambispora gerdemannii</name>
    <dbReference type="NCBI Taxonomy" id="144530"/>
    <lineage>
        <taxon>Eukaryota</taxon>
        <taxon>Fungi</taxon>
        <taxon>Fungi incertae sedis</taxon>
        <taxon>Mucoromycota</taxon>
        <taxon>Glomeromycotina</taxon>
        <taxon>Glomeromycetes</taxon>
        <taxon>Archaeosporales</taxon>
        <taxon>Ambisporaceae</taxon>
        <taxon>Ambispora</taxon>
    </lineage>
</organism>
<dbReference type="InterPro" id="IPR032880">
    <property type="entry name" value="CSC1/OSCA1-like_N"/>
</dbReference>
<dbReference type="GO" id="GO:0005227">
    <property type="term" value="F:calcium-activated cation channel activity"/>
    <property type="evidence" value="ECO:0007669"/>
    <property type="project" value="InterPro"/>
</dbReference>
<evidence type="ECO:0000256" key="2">
    <source>
        <dbReference type="ARBA" id="ARBA00007779"/>
    </source>
</evidence>
<comment type="similarity">
    <text evidence="2">Belongs to the CSC1 (TC 1.A.17) family.</text>
</comment>
<evidence type="ECO:0000256" key="8">
    <source>
        <dbReference type="SAM" id="Phobius"/>
    </source>
</evidence>
<comment type="caution">
    <text evidence="12">The sequence shown here is derived from an EMBL/GenBank/DDBJ whole genome shotgun (WGS) entry which is preliminary data.</text>
</comment>
<dbReference type="AlphaFoldDB" id="A0A9N8YKN1"/>
<accession>A0A9N8YKN1</accession>
<reference evidence="12" key="1">
    <citation type="submission" date="2021-06" db="EMBL/GenBank/DDBJ databases">
        <authorList>
            <person name="Kallberg Y."/>
            <person name="Tangrot J."/>
            <person name="Rosling A."/>
        </authorList>
    </citation>
    <scope>NUCLEOTIDE SEQUENCE</scope>
    <source>
        <strain evidence="12">MT106</strain>
    </source>
</reference>
<dbReference type="PANTHER" id="PTHR13018:SF5">
    <property type="entry name" value="RE44586P"/>
    <property type="match status" value="1"/>
</dbReference>
<protein>
    <submittedName>
        <fullName evidence="12">7713_t:CDS:1</fullName>
    </submittedName>
</protein>
<feature type="region of interest" description="Disordered" evidence="7">
    <location>
        <begin position="705"/>
        <end position="741"/>
    </location>
</feature>
<dbReference type="Pfam" id="PF13967">
    <property type="entry name" value="RSN1_TM"/>
    <property type="match status" value="1"/>
</dbReference>
<evidence type="ECO:0000259" key="11">
    <source>
        <dbReference type="Pfam" id="PF14703"/>
    </source>
</evidence>
<keyword evidence="4 8" id="KW-0812">Transmembrane</keyword>
<dbReference type="GO" id="GO:0005886">
    <property type="term" value="C:plasma membrane"/>
    <property type="evidence" value="ECO:0007669"/>
    <property type="project" value="TreeGrafter"/>
</dbReference>
<name>A0A9N8YKN1_9GLOM</name>
<feature type="transmembrane region" description="Helical" evidence="8">
    <location>
        <begin position="637"/>
        <end position="657"/>
    </location>
</feature>
<feature type="domain" description="CSC1/OSCA1-like 7TM region" evidence="9">
    <location>
        <begin position="421"/>
        <end position="484"/>
    </location>
</feature>
<feature type="transmembrane region" description="Helical" evidence="8">
    <location>
        <begin position="34"/>
        <end position="57"/>
    </location>
</feature>
<dbReference type="OrthoDB" id="1689567at2759"/>
<feature type="domain" description="CSC1/OSCA1-like cytosolic" evidence="11">
    <location>
        <begin position="212"/>
        <end position="410"/>
    </location>
</feature>
<evidence type="ECO:0000259" key="10">
    <source>
        <dbReference type="Pfam" id="PF13967"/>
    </source>
</evidence>
<comment type="subcellular location">
    <subcellularLocation>
        <location evidence="1">Membrane</location>
        <topology evidence="1">Multi-pass membrane protein</topology>
    </subcellularLocation>
</comment>
<dbReference type="Pfam" id="PF02714">
    <property type="entry name" value="RSN1_7TM"/>
    <property type="match status" value="2"/>
</dbReference>
<evidence type="ECO:0000259" key="9">
    <source>
        <dbReference type="Pfam" id="PF02714"/>
    </source>
</evidence>
<dbReference type="InterPro" id="IPR045122">
    <property type="entry name" value="Csc1-like"/>
</dbReference>
<evidence type="ECO:0000256" key="5">
    <source>
        <dbReference type="ARBA" id="ARBA00022989"/>
    </source>
</evidence>
<feature type="transmembrane region" description="Helical" evidence="8">
    <location>
        <begin position="600"/>
        <end position="625"/>
    </location>
</feature>
<keyword evidence="13" id="KW-1185">Reference proteome</keyword>
<feature type="transmembrane region" description="Helical" evidence="8">
    <location>
        <begin position="423"/>
        <end position="449"/>
    </location>
</feature>
<evidence type="ECO:0000313" key="12">
    <source>
        <dbReference type="EMBL" id="CAG8434972.1"/>
    </source>
</evidence>
<evidence type="ECO:0000256" key="6">
    <source>
        <dbReference type="ARBA" id="ARBA00023136"/>
    </source>
</evidence>
<feature type="compositionally biased region" description="Basic residues" evidence="7">
    <location>
        <begin position="882"/>
        <end position="893"/>
    </location>
</feature>
<feature type="region of interest" description="Disordered" evidence="7">
    <location>
        <begin position="822"/>
        <end position="975"/>
    </location>
</feature>
<sequence>MTDGTGFVLSDFYGVNDSIPEVPGDTRSDAKKTVLLTTQLAVATSIGLLSFLLFCFLRPRWSALFAPRTRLKGNIDSLAPDLIPDTFFGWVLPLLRIPESEVLDRVGLDAAVLLGFFKMSYKLFTFCCVFALLITSPIKIYDYTRRRKNGKNFFDDEPISIPDEQNPLQIISYALFTWTFSLASFYFLYYNYRAFIDVHRQYYLKFKDTLVARTVMVTVLPKELQSDRELAEFYESLGVGSVESAVVCRHVRKLKHAIERRTHYLEKLEKAYVDWLGNPCTDPNYDEDKMLEEIEGALPSVPSDREDGRLLESGDVLSKIQNPRPTFRDGLFHIFGKKVDKIEYYTRKLQYYDNLVEQGRHGRYLPTSVGFVTFEDFSSAQLAAQTLIHPEPSHCNTTLAPEPRDVYWENINFRERELVVRNVIVNIILIFLVFFWSGPISVFASLLSLDTLKKVFPWLADLADKNEILKGLIQGSLPTLAVSFSQKDKAFKPEAISSYLHYRNILTDPTKIAKVLATTLPTVSPFFVNFVILEGIGLYPLQLLQFGDVVSTLTKRLFIAKTPREYAEASTPPFLNYGIAYPRAVLIWVIILVYSAISPVILFFGAVYFFFGYFTFKYLLLYVYFHPYESAGQAWPLIFRRVIVGLVIFQLMMTGFLALQQDFWLAGSIIPLLMMTGVFATYVSLAFKKSCEFLPLKMIREKQKKLQTSAENTEEDLNTTTTAPPNQSTIEPPHTESQNINNDETVVQSSSASFSAHKHREILDDDLYQAESDLYTDYTQPPMTLYPGILNTGMRRYGPPALVGILPWVWLPVKRNESDIKSTPGFFRGLLGMHKKGEKPSSTEGEEETSADLESSSNLRRKNSQVRADEAARDYPNNPHKTYYHHPERRKTKQVASRIRPILEDSNDGTSASREPIVGSPITGSFDNVEASSPSRPTPLRQTSSRRVSQYLENWAGNNFGGESMGDESVENSNS</sequence>
<keyword evidence="3" id="KW-0813">Transport</keyword>
<dbReference type="InterPro" id="IPR027815">
    <property type="entry name" value="CSC1/OSCA1-like_cyt"/>
</dbReference>